<feature type="compositionally biased region" description="Polar residues" evidence="1">
    <location>
        <begin position="229"/>
        <end position="240"/>
    </location>
</feature>
<keyword evidence="2" id="KW-0472">Membrane</keyword>
<protein>
    <submittedName>
        <fullName evidence="4">Uncharacterized protein</fullName>
    </submittedName>
</protein>
<sequence length="645" mass="65602">MQVTRLLMLQAALAVGQLSESGERVGTASGDHALTATAAEGRDPAAVTPASSPHTQYSLSNFVTESRAPTATVSPEKLLETPIPNNSPDSAADPPVGSTGVVDDEELEGGGSSQALVSDQLVPVPAPVLSETTPPDTPVQTPEQAAASPPTETTGALTSASPGNFVATTPIMALNQPTPSSVNLAPVASEDAVQTPIVTPTPAETTEAAILAVPDSSSQVSELQPPPSASTLDPNLSSPIVSPPAATAATETAVPVSTPAAATTFLSVITSSTEPAFVALATDSSSSLTPTPPPPTSTSSLGVTSASTTTPTTSQTAAKVSSDTEMDASLTNNSLPQGHSSSNEYLSTQAKVAIAMISAVAVLAVMAVIGYVLWHMRLRDQRLEKGRRAAAAAAAAAAVVVRNRGFEGGGCGSVVGSGMGGKEVGVGGGGDAANGGEIKDEEMGKEGGSREQEGSGNGQKRTLIRFEDDETKRGLEKEQGGPLDVGGKLESSETTGGQAVAVNRCSTISESSDGSDGSDIFTASQKEIAVGYGLDRSDSQESEESHYSAGSGEEFRRMETQEGQRARYAHERSESLRSQWSDVQDYYGIERLETDVPARQETASGAAGDAVAAAEALESEETLVKTDTNSSTASGRSGKTIGKAV</sequence>
<feature type="compositionally biased region" description="Basic and acidic residues" evidence="1">
    <location>
        <begin position="437"/>
        <end position="453"/>
    </location>
</feature>
<keyword evidence="2" id="KW-1133">Transmembrane helix</keyword>
<accession>A0AAE0PHI6</accession>
<keyword evidence="3" id="KW-0732">Signal</keyword>
<feature type="chain" id="PRO_5041973911" evidence="3">
    <location>
        <begin position="17"/>
        <end position="645"/>
    </location>
</feature>
<evidence type="ECO:0000256" key="3">
    <source>
        <dbReference type="SAM" id="SignalP"/>
    </source>
</evidence>
<evidence type="ECO:0000256" key="1">
    <source>
        <dbReference type="SAM" id="MobiDB-lite"/>
    </source>
</evidence>
<evidence type="ECO:0000313" key="4">
    <source>
        <dbReference type="EMBL" id="KAK3399957.1"/>
    </source>
</evidence>
<feature type="signal peptide" evidence="3">
    <location>
        <begin position="1"/>
        <end position="16"/>
    </location>
</feature>
<feature type="compositionally biased region" description="Low complexity" evidence="1">
    <location>
        <begin position="297"/>
        <end position="318"/>
    </location>
</feature>
<gene>
    <name evidence="4" type="ORF">B0T20DRAFT_407465</name>
</gene>
<proteinExistence type="predicted"/>
<feature type="region of interest" description="Disordered" evidence="1">
    <location>
        <begin position="284"/>
        <end position="342"/>
    </location>
</feature>
<feature type="region of interest" description="Disordered" evidence="1">
    <location>
        <begin position="215"/>
        <end position="244"/>
    </location>
</feature>
<evidence type="ECO:0000256" key="2">
    <source>
        <dbReference type="SAM" id="Phobius"/>
    </source>
</evidence>
<reference evidence="4" key="1">
    <citation type="journal article" date="2023" name="Mol. Phylogenet. Evol.">
        <title>Genome-scale phylogeny and comparative genomics of the fungal order Sordariales.</title>
        <authorList>
            <person name="Hensen N."/>
            <person name="Bonometti L."/>
            <person name="Westerberg I."/>
            <person name="Brannstrom I.O."/>
            <person name="Guillou S."/>
            <person name="Cros-Aarteil S."/>
            <person name="Calhoun S."/>
            <person name="Haridas S."/>
            <person name="Kuo A."/>
            <person name="Mondo S."/>
            <person name="Pangilinan J."/>
            <person name="Riley R."/>
            <person name="LaButti K."/>
            <person name="Andreopoulos B."/>
            <person name="Lipzen A."/>
            <person name="Chen C."/>
            <person name="Yan M."/>
            <person name="Daum C."/>
            <person name="Ng V."/>
            <person name="Clum A."/>
            <person name="Steindorff A."/>
            <person name="Ohm R.A."/>
            <person name="Martin F."/>
            <person name="Silar P."/>
            <person name="Natvig D.O."/>
            <person name="Lalanne C."/>
            <person name="Gautier V."/>
            <person name="Ament-Velasquez S.L."/>
            <person name="Kruys A."/>
            <person name="Hutchinson M.I."/>
            <person name="Powell A.J."/>
            <person name="Barry K."/>
            <person name="Miller A.N."/>
            <person name="Grigoriev I.V."/>
            <person name="Debuchy R."/>
            <person name="Gladieux P."/>
            <person name="Hiltunen Thoren M."/>
            <person name="Johannesson H."/>
        </authorList>
    </citation>
    <scope>NUCLEOTIDE SEQUENCE</scope>
    <source>
        <strain evidence="4">FGSC 1904</strain>
    </source>
</reference>
<feature type="region of interest" description="Disordered" evidence="1">
    <location>
        <begin position="598"/>
        <end position="645"/>
    </location>
</feature>
<dbReference type="AlphaFoldDB" id="A0AAE0PHI6"/>
<keyword evidence="2" id="KW-0812">Transmembrane</keyword>
<feature type="transmembrane region" description="Helical" evidence="2">
    <location>
        <begin position="352"/>
        <end position="374"/>
    </location>
</feature>
<dbReference type="Proteomes" id="UP001281003">
    <property type="component" value="Unassembled WGS sequence"/>
</dbReference>
<feature type="compositionally biased region" description="Polar residues" evidence="1">
    <location>
        <begin position="130"/>
        <end position="143"/>
    </location>
</feature>
<feature type="compositionally biased region" description="Polar residues" evidence="1">
    <location>
        <begin position="625"/>
        <end position="637"/>
    </location>
</feature>
<feature type="compositionally biased region" description="Polar residues" evidence="1">
    <location>
        <begin position="59"/>
        <end position="73"/>
    </location>
</feature>
<evidence type="ECO:0000313" key="5">
    <source>
        <dbReference type="Proteomes" id="UP001281003"/>
    </source>
</evidence>
<feature type="region of interest" description="Disordered" evidence="1">
    <location>
        <begin position="534"/>
        <end position="577"/>
    </location>
</feature>
<feature type="compositionally biased region" description="Basic and acidic residues" evidence="1">
    <location>
        <begin position="464"/>
        <end position="479"/>
    </location>
</feature>
<feature type="region of interest" description="Disordered" evidence="1">
    <location>
        <begin position="426"/>
        <end position="498"/>
    </location>
</feature>
<reference evidence="4" key="2">
    <citation type="submission" date="2023-07" db="EMBL/GenBank/DDBJ databases">
        <authorList>
            <consortium name="Lawrence Berkeley National Laboratory"/>
            <person name="Haridas S."/>
            <person name="Hensen N."/>
            <person name="Bonometti L."/>
            <person name="Westerberg I."/>
            <person name="Brannstrom I.O."/>
            <person name="Guillou S."/>
            <person name="Cros-Aarteil S."/>
            <person name="Calhoun S."/>
            <person name="Kuo A."/>
            <person name="Mondo S."/>
            <person name="Pangilinan J."/>
            <person name="Riley R."/>
            <person name="LaButti K."/>
            <person name="Andreopoulos B."/>
            <person name="Lipzen A."/>
            <person name="Chen C."/>
            <person name="Yanf M."/>
            <person name="Daum C."/>
            <person name="Ng V."/>
            <person name="Clum A."/>
            <person name="Steindorff A."/>
            <person name="Ohm R."/>
            <person name="Martin F."/>
            <person name="Silar P."/>
            <person name="Natvig D."/>
            <person name="Lalanne C."/>
            <person name="Gautier V."/>
            <person name="Ament-velasquez S.L."/>
            <person name="Kruys A."/>
            <person name="Hutchinson M.I."/>
            <person name="Powell A.J."/>
            <person name="Barry K."/>
            <person name="Miller A.N."/>
            <person name="Grigoriev I.V."/>
            <person name="Debuchy R."/>
            <person name="Gladieux P."/>
            <person name="Thoren M.H."/>
            <person name="Johannesson H."/>
        </authorList>
    </citation>
    <scope>NUCLEOTIDE SEQUENCE</scope>
    <source>
        <strain evidence="4">FGSC 1904</strain>
    </source>
</reference>
<name>A0AAE0PHI6_SORBR</name>
<keyword evidence="5" id="KW-1185">Reference proteome</keyword>
<organism evidence="4 5">
    <name type="scientific">Sordaria brevicollis</name>
    <dbReference type="NCBI Taxonomy" id="83679"/>
    <lineage>
        <taxon>Eukaryota</taxon>
        <taxon>Fungi</taxon>
        <taxon>Dikarya</taxon>
        <taxon>Ascomycota</taxon>
        <taxon>Pezizomycotina</taxon>
        <taxon>Sordariomycetes</taxon>
        <taxon>Sordariomycetidae</taxon>
        <taxon>Sordariales</taxon>
        <taxon>Sordariaceae</taxon>
        <taxon>Sordaria</taxon>
    </lineage>
</organism>
<comment type="caution">
    <text evidence="4">The sequence shown here is derived from an EMBL/GenBank/DDBJ whole genome shotgun (WGS) entry which is preliminary data.</text>
</comment>
<dbReference type="EMBL" id="JAUTDP010000004">
    <property type="protein sequence ID" value="KAK3399957.1"/>
    <property type="molecule type" value="Genomic_DNA"/>
</dbReference>
<feature type="region of interest" description="Disordered" evidence="1">
    <location>
        <begin position="59"/>
        <end position="163"/>
    </location>
</feature>
<feature type="compositionally biased region" description="Low complexity" evidence="1">
    <location>
        <begin position="601"/>
        <end position="616"/>
    </location>
</feature>
<feature type="compositionally biased region" description="Polar residues" evidence="1">
    <location>
        <begin position="150"/>
        <end position="162"/>
    </location>
</feature>
<feature type="compositionally biased region" description="Basic and acidic residues" evidence="1">
    <location>
        <begin position="553"/>
        <end position="575"/>
    </location>
</feature>
<feature type="compositionally biased region" description="Basic and acidic residues" evidence="1">
    <location>
        <begin position="535"/>
        <end position="546"/>
    </location>
</feature>
<feature type="compositionally biased region" description="Polar residues" evidence="1">
    <location>
        <begin position="319"/>
        <end position="342"/>
    </location>
</feature>